<reference evidence="5" key="2">
    <citation type="submission" date="2024-04" db="EMBL/GenBank/DDBJ databases">
        <authorList>
            <person name="Chen Y."/>
            <person name="Shah S."/>
            <person name="Dougan E. K."/>
            <person name="Thang M."/>
            <person name="Chan C."/>
        </authorList>
    </citation>
    <scope>NUCLEOTIDE SEQUENCE [LARGE SCALE GENOMIC DNA]</scope>
</reference>
<feature type="compositionally biased region" description="Polar residues" evidence="2">
    <location>
        <begin position="56"/>
        <end position="66"/>
    </location>
</feature>
<feature type="repeat" description="TPR" evidence="1">
    <location>
        <begin position="248"/>
        <end position="281"/>
    </location>
</feature>
<proteinExistence type="predicted"/>
<evidence type="ECO:0000313" key="5">
    <source>
        <dbReference type="EMBL" id="CAL1134657.1"/>
    </source>
</evidence>
<protein>
    <submittedName>
        <fullName evidence="6">Uncharacterized protein LOC109486910</fullName>
    </submittedName>
</protein>
<dbReference type="InterPro" id="IPR019734">
    <property type="entry name" value="TPR_rpt"/>
</dbReference>
<keyword evidence="7" id="KW-1185">Reference proteome</keyword>
<dbReference type="PANTHER" id="PTHR19959:SF119">
    <property type="entry name" value="FUNGAL LIPASE-LIKE DOMAIN-CONTAINING PROTEIN"/>
    <property type="match status" value="1"/>
</dbReference>
<evidence type="ECO:0000313" key="7">
    <source>
        <dbReference type="Proteomes" id="UP001152797"/>
    </source>
</evidence>
<accession>A0A9P1BY16</accession>
<name>A0A9P1BY16_9DINO</name>
<dbReference type="EMBL" id="CAMXCT030000622">
    <property type="protein sequence ID" value="CAL4768594.1"/>
    <property type="molecule type" value="Genomic_DNA"/>
</dbReference>
<dbReference type="SMART" id="SM00028">
    <property type="entry name" value="TPR"/>
    <property type="match status" value="4"/>
</dbReference>
<evidence type="ECO:0000313" key="6">
    <source>
        <dbReference type="EMBL" id="CAL4768594.1"/>
    </source>
</evidence>
<dbReference type="InterPro" id="IPR011990">
    <property type="entry name" value="TPR-like_helical_dom_sf"/>
</dbReference>
<keyword evidence="3" id="KW-0812">Transmembrane</keyword>
<feature type="repeat" description="TPR" evidence="1">
    <location>
        <begin position="162"/>
        <end position="195"/>
    </location>
</feature>
<dbReference type="Pfam" id="PF13424">
    <property type="entry name" value="TPR_12"/>
    <property type="match status" value="2"/>
</dbReference>
<evidence type="ECO:0000256" key="1">
    <source>
        <dbReference type="PROSITE-ProRule" id="PRU00339"/>
    </source>
</evidence>
<keyword evidence="3" id="KW-0472">Membrane</keyword>
<dbReference type="EMBL" id="CAMXCT020000622">
    <property type="protein sequence ID" value="CAL1134657.1"/>
    <property type="molecule type" value="Genomic_DNA"/>
</dbReference>
<feature type="repeat" description="TPR" evidence="1">
    <location>
        <begin position="119"/>
        <end position="152"/>
    </location>
</feature>
<dbReference type="AlphaFoldDB" id="A0A9P1BY16"/>
<sequence length="328" mass="36434">MDMATLNVAKLDRHQRWRSACAQILRATRKAEELLLLQDFLLVEVCPEESDVFTHPTAQPHTAETWSKTEETRAQTDADASNLPENIAAGETEKQMQTLEHQLLELQSTHKDQDHPEIATILHELGQVSQQAGDLQQAEQHFGELLTMDRSLHGDRDHPDIAATLLGLGQVSLQAGDLQQAKQHFDESLRMARSLHGDRDHPGIAATLHALGQVSQQAGDLQQAKQHFVESLRKARSLHGDRDHPGIAATLHALGQVSRQAGDLQQAKQYFDESLRMERSLHGDRDHPDIAATLLKLLCPLGGFVVALMIWHGLFPLATGATLRLFEL</sequence>
<feature type="region of interest" description="Disordered" evidence="2">
    <location>
        <begin position="53"/>
        <end position="79"/>
    </location>
</feature>
<keyword evidence="3" id="KW-1133">Transmembrane helix</keyword>
<dbReference type="SUPFAM" id="SSF48452">
    <property type="entry name" value="TPR-like"/>
    <property type="match status" value="1"/>
</dbReference>
<gene>
    <name evidence="4" type="ORF">C1SCF055_LOCUS9086</name>
</gene>
<keyword evidence="1" id="KW-0802">TPR repeat</keyword>
<dbReference type="PANTHER" id="PTHR19959">
    <property type="entry name" value="KINESIN LIGHT CHAIN"/>
    <property type="match status" value="1"/>
</dbReference>
<dbReference type="Proteomes" id="UP001152797">
    <property type="component" value="Unassembled WGS sequence"/>
</dbReference>
<organism evidence="4">
    <name type="scientific">Cladocopium goreaui</name>
    <dbReference type="NCBI Taxonomy" id="2562237"/>
    <lineage>
        <taxon>Eukaryota</taxon>
        <taxon>Sar</taxon>
        <taxon>Alveolata</taxon>
        <taxon>Dinophyceae</taxon>
        <taxon>Suessiales</taxon>
        <taxon>Symbiodiniaceae</taxon>
        <taxon>Cladocopium</taxon>
    </lineage>
</organism>
<comment type="caution">
    <text evidence="4">The sequence shown here is derived from an EMBL/GenBank/DDBJ whole genome shotgun (WGS) entry which is preliminary data.</text>
</comment>
<evidence type="ECO:0000256" key="3">
    <source>
        <dbReference type="SAM" id="Phobius"/>
    </source>
</evidence>
<evidence type="ECO:0000256" key="2">
    <source>
        <dbReference type="SAM" id="MobiDB-lite"/>
    </source>
</evidence>
<dbReference type="PROSITE" id="PS50005">
    <property type="entry name" value="TPR"/>
    <property type="match status" value="3"/>
</dbReference>
<dbReference type="OrthoDB" id="447973at2759"/>
<evidence type="ECO:0000313" key="4">
    <source>
        <dbReference type="EMBL" id="CAI3981282.1"/>
    </source>
</evidence>
<reference evidence="4" key="1">
    <citation type="submission" date="2022-10" db="EMBL/GenBank/DDBJ databases">
        <authorList>
            <person name="Chen Y."/>
            <person name="Dougan E. K."/>
            <person name="Chan C."/>
            <person name="Rhodes N."/>
            <person name="Thang M."/>
        </authorList>
    </citation>
    <scope>NUCLEOTIDE SEQUENCE</scope>
</reference>
<dbReference type="EMBL" id="CAMXCT010000622">
    <property type="protein sequence ID" value="CAI3981282.1"/>
    <property type="molecule type" value="Genomic_DNA"/>
</dbReference>
<feature type="transmembrane region" description="Helical" evidence="3">
    <location>
        <begin position="301"/>
        <end position="326"/>
    </location>
</feature>
<dbReference type="Gene3D" id="1.25.40.10">
    <property type="entry name" value="Tetratricopeptide repeat domain"/>
    <property type="match status" value="2"/>
</dbReference>
<feature type="compositionally biased region" description="Basic and acidic residues" evidence="2">
    <location>
        <begin position="67"/>
        <end position="76"/>
    </location>
</feature>